<dbReference type="AlphaFoldDB" id="A0A4Z0H0Y5"/>
<dbReference type="Proteomes" id="UP000297982">
    <property type="component" value="Unassembled WGS sequence"/>
</dbReference>
<organism evidence="1 2">
    <name type="scientific">Halobacillus salinus</name>
    <dbReference type="NCBI Taxonomy" id="192814"/>
    <lineage>
        <taxon>Bacteria</taxon>
        <taxon>Bacillati</taxon>
        <taxon>Bacillota</taxon>
        <taxon>Bacilli</taxon>
        <taxon>Bacillales</taxon>
        <taxon>Bacillaceae</taxon>
        <taxon>Halobacillus</taxon>
    </lineage>
</organism>
<protein>
    <submittedName>
        <fullName evidence="1">Uncharacterized protein</fullName>
    </submittedName>
</protein>
<proteinExistence type="predicted"/>
<accession>A0A4Z0H0Y5</accession>
<comment type="caution">
    <text evidence="1">The sequence shown here is derived from an EMBL/GenBank/DDBJ whole genome shotgun (WGS) entry which is preliminary data.</text>
</comment>
<reference evidence="1 2" key="1">
    <citation type="journal article" date="2003" name="Int. J. Syst. Evol. Microbiol.">
        <title>Halobacillus salinus sp. nov., isolated from a salt lake on the coast of the East Sea in Korea.</title>
        <authorList>
            <person name="Yoon J.H."/>
            <person name="Kang K.H."/>
            <person name="Park Y.H."/>
        </authorList>
    </citation>
    <scope>NUCLEOTIDE SEQUENCE [LARGE SCALE GENOMIC DNA]</scope>
    <source>
        <strain evidence="1 2">HSL-3</strain>
    </source>
</reference>
<sequence>MEKVEEMERAWKIKYPKRNICIMRDHNWAFSAWEISRITHEIDMGAKVLHVDFHDDYCDPNEKIEDIKTKEEALKVGEELEIFEFIKAGKETGTIKDVYMIGDYKMPPGDVIHSYTYNQFENEHRKNFFQAEDQSYILDLDLDFFNLHAYHNIEKNFDNNPFRYSSEYIRKQLEAFKQYDDEGIWDLITVCISPEHCGGFETAQEILDIFIDFFNLKDEDYIYW</sequence>
<evidence type="ECO:0000313" key="1">
    <source>
        <dbReference type="EMBL" id="TGB03534.1"/>
    </source>
</evidence>
<name>A0A4Z0H0Y5_9BACI</name>
<gene>
    <name evidence="1" type="ORF">E4663_00580</name>
</gene>
<evidence type="ECO:0000313" key="2">
    <source>
        <dbReference type="Proteomes" id="UP000297982"/>
    </source>
</evidence>
<dbReference type="EMBL" id="SRJC01000001">
    <property type="protein sequence ID" value="TGB03534.1"/>
    <property type="molecule type" value="Genomic_DNA"/>
</dbReference>
<keyword evidence="2" id="KW-1185">Reference proteome</keyword>
<dbReference type="RefSeq" id="WP_135326265.1">
    <property type="nucleotide sequence ID" value="NZ_SRJC01000001.1"/>
</dbReference>